<feature type="binding site" evidence="10">
    <location>
        <position position="138"/>
    </location>
    <ligand>
        <name>NAD(+)</name>
        <dbReference type="ChEBI" id="CHEBI:57540"/>
    </ligand>
</feature>
<comment type="similarity">
    <text evidence="2 7">Belongs to the UDP-glucose/GDP-mannose dehydrogenase family.</text>
</comment>
<evidence type="ECO:0000256" key="7">
    <source>
        <dbReference type="PIRNR" id="PIRNR000124"/>
    </source>
</evidence>
<dbReference type="InterPro" id="IPR036291">
    <property type="entry name" value="NAD(P)-bd_dom_sf"/>
</dbReference>
<dbReference type="SMART" id="SM00984">
    <property type="entry name" value="UDPG_MGDP_dh_C"/>
    <property type="match status" value="1"/>
</dbReference>
<dbReference type="GO" id="GO:0003979">
    <property type="term" value="F:UDP-glucose 6-dehydrogenase activity"/>
    <property type="evidence" value="ECO:0007669"/>
    <property type="project" value="UniProtKB-EC"/>
</dbReference>
<dbReference type="InterPro" id="IPR008927">
    <property type="entry name" value="6-PGluconate_DH-like_C_sf"/>
</dbReference>
<evidence type="ECO:0000259" key="11">
    <source>
        <dbReference type="SMART" id="SM00984"/>
    </source>
</evidence>
<dbReference type="EC" id="1.1.1.22" evidence="3 7"/>
<dbReference type="InterPro" id="IPR014026">
    <property type="entry name" value="UDP-Glc/GDP-Man_DH_dimer"/>
</dbReference>
<evidence type="ECO:0000256" key="5">
    <source>
        <dbReference type="ARBA" id="ARBA00023027"/>
    </source>
</evidence>
<dbReference type="STRING" id="312017.I7MLS5"/>
<dbReference type="GO" id="GO:0005634">
    <property type="term" value="C:nucleus"/>
    <property type="evidence" value="ECO:0007669"/>
    <property type="project" value="TreeGrafter"/>
</dbReference>
<dbReference type="PANTHER" id="PTHR11374:SF3">
    <property type="entry name" value="UDP-GLUCOSE 6-DEHYDROGENASE"/>
    <property type="match status" value="1"/>
</dbReference>
<evidence type="ECO:0000313" key="13">
    <source>
        <dbReference type="Proteomes" id="UP000009168"/>
    </source>
</evidence>
<feature type="binding site" evidence="9">
    <location>
        <begin position="270"/>
        <end position="274"/>
    </location>
    <ligand>
        <name>substrate</name>
    </ligand>
</feature>
<dbReference type="InterPro" id="IPR014027">
    <property type="entry name" value="UDP-Glc/GDP-Man_DH_C"/>
</dbReference>
<dbReference type="GO" id="GO:0051287">
    <property type="term" value="F:NAD binding"/>
    <property type="evidence" value="ECO:0007669"/>
    <property type="project" value="InterPro"/>
</dbReference>
<dbReference type="SUPFAM" id="SSF48179">
    <property type="entry name" value="6-phosphogluconate dehydrogenase C-terminal domain-like"/>
    <property type="match status" value="1"/>
</dbReference>
<dbReference type="AlphaFoldDB" id="I7MLS5"/>
<dbReference type="EMBL" id="GG662512">
    <property type="protein sequence ID" value="EAS02981.3"/>
    <property type="molecule type" value="Genomic_DNA"/>
</dbReference>
<dbReference type="Gene3D" id="1.20.5.100">
    <property type="entry name" value="Cytochrome c1, transmembrane anchor, C-terminal"/>
    <property type="match status" value="1"/>
</dbReference>
<dbReference type="GO" id="GO:0006065">
    <property type="term" value="P:UDP-glucuronate biosynthetic process"/>
    <property type="evidence" value="ECO:0007669"/>
    <property type="project" value="UniProtKB-UniPathway"/>
</dbReference>
<dbReference type="InterPro" id="IPR028357">
    <property type="entry name" value="UDPglc_DH_bac"/>
</dbReference>
<comment type="catalytic activity">
    <reaction evidence="6 7">
        <text>UDP-alpha-D-glucose + 2 NAD(+) + H2O = UDP-alpha-D-glucuronate + 2 NADH + 3 H(+)</text>
        <dbReference type="Rhea" id="RHEA:23596"/>
        <dbReference type="ChEBI" id="CHEBI:15377"/>
        <dbReference type="ChEBI" id="CHEBI:15378"/>
        <dbReference type="ChEBI" id="CHEBI:57540"/>
        <dbReference type="ChEBI" id="CHEBI:57945"/>
        <dbReference type="ChEBI" id="CHEBI:58052"/>
        <dbReference type="ChEBI" id="CHEBI:58885"/>
        <dbReference type="EC" id="1.1.1.22"/>
    </reaction>
</comment>
<dbReference type="UniPathway" id="UPA00038">
    <property type="reaction ID" value="UER00491"/>
</dbReference>
<dbReference type="Pfam" id="PF03720">
    <property type="entry name" value="UDPG_MGDP_dh_C"/>
    <property type="match status" value="1"/>
</dbReference>
<dbReference type="InterPro" id="IPR028356">
    <property type="entry name" value="UDPglc_DH_euk"/>
</dbReference>
<evidence type="ECO:0000256" key="1">
    <source>
        <dbReference type="ARBA" id="ARBA00004701"/>
    </source>
</evidence>
<feature type="binding site" evidence="10">
    <location>
        <position position="284"/>
    </location>
    <ligand>
        <name>NAD(+)</name>
        <dbReference type="ChEBI" id="CHEBI:57540"/>
    </ligand>
</feature>
<feature type="binding site" evidence="10">
    <location>
        <position position="36"/>
    </location>
    <ligand>
        <name>NAD(+)</name>
        <dbReference type="ChEBI" id="CHEBI:57540"/>
    </ligand>
</feature>
<feature type="binding site" evidence="9">
    <location>
        <position position="344"/>
    </location>
    <ligand>
        <name>substrate</name>
    </ligand>
</feature>
<dbReference type="Pfam" id="PF00984">
    <property type="entry name" value="UDPG_MGDP_dh"/>
    <property type="match status" value="1"/>
</dbReference>
<dbReference type="SUPFAM" id="SSF52413">
    <property type="entry name" value="UDP-glucose/GDP-mannose dehydrogenase C-terminal domain"/>
    <property type="match status" value="1"/>
</dbReference>
<reference evidence="13" key="1">
    <citation type="journal article" date="2006" name="PLoS Biol.">
        <title>Macronuclear genome sequence of the ciliate Tetrahymena thermophila, a model eukaryote.</title>
        <authorList>
            <person name="Eisen J.A."/>
            <person name="Coyne R.S."/>
            <person name="Wu M."/>
            <person name="Wu D."/>
            <person name="Thiagarajan M."/>
            <person name="Wortman J.R."/>
            <person name="Badger J.H."/>
            <person name="Ren Q."/>
            <person name="Amedeo P."/>
            <person name="Jones K.M."/>
            <person name="Tallon L.J."/>
            <person name="Delcher A.L."/>
            <person name="Salzberg S.L."/>
            <person name="Silva J.C."/>
            <person name="Haas B.J."/>
            <person name="Majoros W.H."/>
            <person name="Farzad M."/>
            <person name="Carlton J.M."/>
            <person name="Smith R.K. Jr."/>
            <person name="Garg J."/>
            <person name="Pearlman R.E."/>
            <person name="Karrer K.M."/>
            <person name="Sun L."/>
            <person name="Manning G."/>
            <person name="Elde N.C."/>
            <person name="Turkewitz A.P."/>
            <person name="Asai D.J."/>
            <person name="Wilkes D.E."/>
            <person name="Wang Y."/>
            <person name="Cai H."/>
            <person name="Collins K."/>
            <person name="Stewart B.A."/>
            <person name="Lee S.R."/>
            <person name="Wilamowska K."/>
            <person name="Weinberg Z."/>
            <person name="Ruzzo W.L."/>
            <person name="Wloga D."/>
            <person name="Gaertig J."/>
            <person name="Frankel J."/>
            <person name="Tsao C.-C."/>
            <person name="Gorovsky M.A."/>
            <person name="Keeling P.J."/>
            <person name="Waller R.F."/>
            <person name="Patron N.J."/>
            <person name="Cherry J.M."/>
            <person name="Stover N.A."/>
            <person name="Krieger C.J."/>
            <person name="del Toro C."/>
            <person name="Ryder H.F."/>
            <person name="Williamson S.C."/>
            <person name="Barbeau R.A."/>
            <person name="Hamilton E.P."/>
            <person name="Orias E."/>
        </authorList>
    </citation>
    <scope>NUCLEOTIDE SEQUENCE [LARGE SCALE GENOMIC DNA]</scope>
    <source>
        <strain evidence="13">SB210</strain>
    </source>
</reference>
<feature type="binding site" evidence="10">
    <location>
        <position position="351"/>
    </location>
    <ligand>
        <name>NAD(+)</name>
        <dbReference type="ChEBI" id="CHEBI:57540"/>
    </ligand>
</feature>
<dbReference type="SUPFAM" id="SSF51735">
    <property type="entry name" value="NAD(P)-binding Rossmann-fold domains"/>
    <property type="match status" value="1"/>
</dbReference>
<keyword evidence="4 7" id="KW-0560">Oxidoreductase</keyword>
<dbReference type="PIRSF" id="PIRSF500134">
    <property type="entry name" value="UDPglc_DH_bac"/>
    <property type="match status" value="1"/>
</dbReference>
<accession>I7MLS5</accession>
<keyword evidence="5 7" id="KW-0520">NAD</keyword>
<feature type="binding site" evidence="10">
    <location>
        <position position="92"/>
    </location>
    <ligand>
        <name>NAD(+)</name>
        <dbReference type="ChEBI" id="CHEBI:57540"/>
    </ligand>
</feature>
<protein>
    <recommendedName>
        <fullName evidence="3 7">UDP-glucose 6-dehydrogenase</fullName>
        <ecNumber evidence="3 7">1.1.1.22</ecNumber>
    </recommendedName>
</protein>
<dbReference type="FunFam" id="3.40.50.720:FF:000193">
    <property type="entry name" value="UDP-glucose 6-dehydrogenase"/>
    <property type="match status" value="1"/>
</dbReference>
<gene>
    <name evidence="12" type="ORF">TTHERM_00494360</name>
</gene>
<dbReference type="GeneID" id="7843410"/>
<dbReference type="InterPro" id="IPR017476">
    <property type="entry name" value="UDP-Glc/GDP-Man"/>
</dbReference>
<dbReference type="PANTHER" id="PTHR11374">
    <property type="entry name" value="UDP-GLUCOSE DEHYDROGENASE/UDP-MANNAC DEHYDROGENASE"/>
    <property type="match status" value="1"/>
</dbReference>
<dbReference type="GO" id="GO:0000271">
    <property type="term" value="P:polysaccharide biosynthetic process"/>
    <property type="evidence" value="ECO:0007669"/>
    <property type="project" value="InterPro"/>
</dbReference>
<dbReference type="GO" id="GO:0006024">
    <property type="term" value="P:glycosaminoglycan biosynthetic process"/>
    <property type="evidence" value="ECO:0007669"/>
    <property type="project" value="TreeGrafter"/>
</dbReference>
<feature type="domain" description="UDP-glucose/GDP-mannose dehydrogenase C-terminal" evidence="11">
    <location>
        <begin position="337"/>
        <end position="451"/>
    </location>
</feature>
<feature type="binding site" evidence="9">
    <location>
        <position position="225"/>
    </location>
    <ligand>
        <name>substrate</name>
    </ligand>
</feature>
<dbReference type="RefSeq" id="XP_001023226.3">
    <property type="nucleotide sequence ID" value="XM_001023226.3"/>
</dbReference>
<evidence type="ECO:0000313" key="12">
    <source>
        <dbReference type="EMBL" id="EAS02981.3"/>
    </source>
</evidence>
<sequence>MNNIKKISCFGAGYVGGPTMAVFASKHPQIQFTIYDIDKQQIEKWQQSETLPVFESGLSLLLEETRNKNLSFTSDINEALDEVDIIFLAVNTPIKQSLSKKESYCFDIKYIEACTRSIAEYFDLKKLNRIVTLVEKSTVPVLTSKHIYEILQENQKIYKQYIYGILFKNTRSAINDLLNPERVIIGGGNSPEEQNSTNMLKELYEKWVNKDKIILTNLVSSELSKLVSNSFLAQRVSSINSITALCEATGANIEEVKKCIASDSRIGSKFLNCSVGFGGSCFKKDVLGLAYICESRGLTEVADYWKQVVKMNEYQKSRFSKLIIEKMYNNLDDKIITIFGVSYKKNTNDCRDSASITVASELLKEGAVLHIYDPLAKFESMKKEMQRQEIWKDCYDAKIKFFDDGESASINSHAIVILTEWDDFKQCKYERMFKKMKRPSFIFDGRNLLNREEIEQIGYAYVKLG</sequence>
<comment type="pathway">
    <text evidence="1">Nucleotide-sugar biosynthesis; UDP-alpha-D-glucuronate biosynthesis; UDP-alpha-D-glucuronate from UDP-alpha-D-glucose: step 1/1.</text>
</comment>
<keyword evidence="13" id="KW-1185">Reference proteome</keyword>
<dbReference type="Gene3D" id="3.40.50.720">
    <property type="entry name" value="NAD(P)-binding Rossmann-like Domain"/>
    <property type="match status" value="2"/>
</dbReference>
<dbReference type="OrthoDB" id="5059218at2759"/>
<name>I7MLS5_TETTS</name>
<evidence type="ECO:0000256" key="10">
    <source>
        <dbReference type="PIRSR" id="PIRSR500134-3"/>
    </source>
</evidence>
<evidence type="ECO:0000256" key="8">
    <source>
        <dbReference type="PIRSR" id="PIRSR500134-1"/>
    </source>
</evidence>
<evidence type="ECO:0000256" key="2">
    <source>
        <dbReference type="ARBA" id="ARBA00006601"/>
    </source>
</evidence>
<dbReference type="NCBIfam" id="TIGR03026">
    <property type="entry name" value="NDP-sugDHase"/>
    <property type="match status" value="1"/>
</dbReference>
<dbReference type="PIRSF" id="PIRSF000124">
    <property type="entry name" value="UDPglc_GDPman_dh"/>
    <property type="match status" value="1"/>
</dbReference>
<evidence type="ECO:0000256" key="9">
    <source>
        <dbReference type="PIRSR" id="PIRSR500134-2"/>
    </source>
</evidence>
<proteinExistence type="inferred from homology"/>
<dbReference type="InterPro" id="IPR036220">
    <property type="entry name" value="UDP-Glc/GDP-Man_DH_C_sf"/>
</dbReference>
<dbReference type="KEGG" id="tet:TTHERM_00494360"/>
<feature type="active site" description="Nucleophile" evidence="8">
    <location>
        <position position="281"/>
    </location>
</feature>
<dbReference type="InParanoid" id="I7MLS5"/>
<evidence type="ECO:0000256" key="3">
    <source>
        <dbReference type="ARBA" id="ARBA00012954"/>
    </source>
</evidence>
<feature type="binding site" evidence="9">
    <location>
        <position position="278"/>
    </location>
    <ligand>
        <name>substrate</name>
    </ligand>
</feature>
<evidence type="ECO:0000256" key="4">
    <source>
        <dbReference type="ARBA" id="ARBA00023002"/>
    </source>
</evidence>
<dbReference type="Pfam" id="PF03721">
    <property type="entry name" value="UDPG_MGDP_dh_N"/>
    <property type="match status" value="1"/>
</dbReference>
<organism evidence="12 13">
    <name type="scientific">Tetrahymena thermophila (strain SB210)</name>
    <dbReference type="NCBI Taxonomy" id="312017"/>
    <lineage>
        <taxon>Eukaryota</taxon>
        <taxon>Sar</taxon>
        <taxon>Alveolata</taxon>
        <taxon>Ciliophora</taxon>
        <taxon>Intramacronucleata</taxon>
        <taxon>Oligohymenophorea</taxon>
        <taxon>Hymenostomatida</taxon>
        <taxon>Tetrahymenina</taxon>
        <taxon>Tetrahymenidae</taxon>
        <taxon>Tetrahymena</taxon>
    </lineage>
</organism>
<dbReference type="Proteomes" id="UP000009168">
    <property type="component" value="Unassembled WGS sequence"/>
</dbReference>
<evidence type="ECO:0000256" key="6">
    <source>
        <dbReference type="ARBA" id="ARBA00047473"/>
    </source>
</evidence>
<dbReference type="InterPro" id="IPR001732">
    <property type="entry name" value="UDP-Glc/GDP-Man_DH_N"/>
</dbReference>